<dbReference type="Proteomes" id="UP001054945">
    <property type="component" value="Unassembled WGS sequence"/>
</dbReference>
<protein>
    <submittedName>
        <fullName evidence="1">Uncharacterized protein</fullName>
    </submittedName>
</protein>
<keyword evidence="2" id="KW-1185">Reference proteome</keyword>
<name>A0AAV4W401_CAEEX</name>
<dbReference type="EMBL" id="BPLR01015580">
    <property type="protein sequence ID" value="GIY77123.1"/>
    <property type="molecule type" value="Genomic_DNA"/>
</dbReference>
<reference evidence="1 2" key="1">
    <citation type="submission" date="2021-06" db="EMBL/GenBank/DDBJ databases">
        <title>Caerostris extrusa draft genome.</title>
        <authorList>
            <person name="Kono N."/>
            <person name="Arakawa K."/>
        </authorList>
    </citation>
    <scope>NUCLEOTIDE SEQUENCE [LARGE SCALE GENOMIC DNA]</scope>
</reference>
<gene>
    <name evidence="1" type="primary">ATM</name>
    <name evidence="1" type="ORF">CEXT_751301</name>
</gene>
<evidence type="ECO:0000313" key="1">
    <source>
        <dbReference type="EMBL" id="GIY77123.1"/>
    </source>
</evidence>
<dbReference type="AlphaFoldDB" id="A0AAV4W401"/>
<organism evidence="1 2">
    <name type="scientific">Caerostris extrusa</name>
    <name type="common">Bark spider</name>
    <name type="synonym">Caerostris bankana</name>
    <dbReference type="NCBI Taxonomy" id="172846"/>
    <lineage>
        <taxon>Eukaryota</taxon>
        <taxon>Metazoa</taxon>
        <taxon>Ecdysozoa</taxon>
        <taxon>Arthropoda</taxon>
        <taxon>Chelicerata</taxon>
        <taxon>Arachnida</taxon>
        <taxon>Araneae</taxon>
        <taxon>Araneomorphae</taxon>
        <taxon>Entelegynae</taxon>
        <taxon>Araneoidea</taxon>
        <taxon>Araneidae</taxon>
        <taxon>Caerostris</taxon>
    </lineage>
</organism>
<sequence>MIGSSNHVTFASLRTLRVFLEKYSSPAPFDVCYQSNIVGSTACAMTFENQILDWLFSRKSDDNSPFQIFSNDSDCTIIEEFAYVFIFSLFEKSELKTLKNYHLLI</sequence>
<evidence type="ECO:0000313" key="2">
    <source>
        <dbReference type="Proteomes" id="UP001054945"/>
    </source>
</evidence>
<proteinExistence type="predicted"/>
<accession>A0AAV4W401</accession>
<comment type="caution">
    <text evidence="1">The sequence shown here is derived from an EMBL/GenBank/DDBJ whole genome shotgun (WGS) entry which is preliminary data.</text>
</comment>